<dbReference type="InterPro" id="IPR020904">
    <property type="entry name" value="Sc_DH/Rdtase_CS"/>
</dbReference>
<dbReference type="PRINTS" id="PR00081">
    <property type="entry name" value="GDHRDH"/>
</dbReference>
<dbReference type="PANTHER" id="PTHR42760:SF133">
    <property type="entry name" value="3-OXOACYL-[ACYL-CARRIER-PROTEIN] REDUCTASE"/>
    <property type="match status" value="1"/>
</dbReference>
<evidence type="ECO:0000256" key="3">
    <source>
        <dbReference type="ARBA" id="ARBA00023002"/>
    </source>
</evidence>
<dbReference type="Gene3D" id="3.40.50.720">
    <property type="entry name" value="NAD(P)-binding Rossmann-like Domain"/>
    <property type="match status" value="1"/>
</dbReference>
<evidence type="ECO:0000256" key="1">
    <source>
        <dbReference type="ARBA" id="ARBA00006484"/>
    </source>
</evidence>
<dbReference type="Pfam" id="PF13561">
    <property type="entry name" value="adh_short_C2"/>
    <property type="match status" value="1"/>
</dbReference>
<dbReference type="FunFam" id="3.40.50.720:FF:000173">
    <property type="entry name" value="3-oxoacyl-[acyl-carrier protein] reductase"/>
    <property type="match status" value="1"/>
</dbReference>
<dbReference type="OrthoDB" id="47007at2759"/>
<protein>
    <submittedName>
        <fullName evidence="4">Short chain dehydrogenase</fullName>
    </submittedName>
</protein>
<dbReference type="FunCoup" id="A0A1Y2DCI6">
    <property type="interactions" value="141"/>
</dbReference>
<dbReference type="EMBL" id="MCFJ01000021">
    <property type="protein sequence ID" value="ORY56983.1"/>
    <property type="molecule type" value="Genomic_DNA"/>
</dbReference>
<dbReference type="AlphaFoldDB" id="A0A1Y2DCI6"/>
<keyword evidence="2" id="KW-0521">NADP</keyword>
<comment type="caution">
    <text evidence="4">The sequence shown here is derived from an EMBL/GenBank/DDBJ whole genome shotgun (WGS) entry which is preliminary data.</text>
</comment>
<evidence type="ECO:0000313" key="5">
    <source>
        <dbReference type="Proteomes" id="UP000193689"/>
    </source>
</evidence>
<dbReference type="GO" id="GO:0016616">
    <property type="term" value="F:oxidoreductase activity, acting on the CH-OH group of donors, NAD or NADP as acceptor"/>
    <property type="evidence" value="ECO:0007669"/>
    <property type="project" value="TreeGrafter"/>
</dbReference>
<dbReference type="SUPFAM" id="SSF51735">
    <property type="entry name" value="NAD(P)-binding Rossmann-fold domains"/>
    <property type="match status" value="1"/>
</dbReference>
<dbReference type="GO" id="GO:0048038">
    <property type="term" value="F:quinone binding"/>
    <property type="evidence" value="ECO:0007669"/>
    <property type="project" value="TreeGrafter"/>
</dbReference>
<organism evidence="4 5">
    <name type="scientific">Pseudomassariella vexata</name>
    <dbReference type="NCBI Taxonomy" id="1141098"/>
    <lineage>
        <taxon>Eukaryota</taxon>
        <taxon>Fungi</taxon>
        <taxon>Dikarya</taxon>
        <taxon>Ascomycota</taxon>
        <taxon>Pezizomycotina</taxon>
        <taxon>Sordariomycetes</taxon>
        <taxon>Xylariomycetidae</taxon>
        <taxon>Amphisphaeriales</taxon>
        <taxon>Pseudomassariaceae</taxon>
        <taxon>Pseudomassariella</taxon>
    </lineage>
</organism>
<dbReference type="GeneID" id="63773138"/>
<keyword evidence="3" id="KW-0560">Oxidoreductase</keyword>
<proteinExistence type="inferred from homology"/>
<evidence type="ECO:0000256" key="2">
    <source>
        <dbReference type="ARBA" id="ARBA00022857"/>
    </source>
</evidence>
<name>A0A1Y2DCI6_9PEZI</name>
<dbReference type="PROSITE" id="PS00061">
    <property type="entry name" value="ADH_SHORT"/>
    <property type="match status" value="1"/>
</dbReference>
<dbReference type="InterPro" id="IPR036291">
    <property type="entry name" value="NAD(P)-bd_dom_sf"/>
</dbReference>
<gene>
    <name evidence="4" type="ORF">BCR38DRAFT_355096</name>
</gene>
<dbReference type="PRINTS" id="PR00080">
    <property type="entry name" value="SDRFAMILY"/>
</dbReference>
<keyword evidence="5" id="KW-1185">Reference proteome</keyword>
<dbReference type="InterPro" id="IPR002347">
    <property type="entry name" value="SDR_fam"/>
</dbReference>
<dbReference type="Proteomes" id="UP000193689">
    <property type="component" value="Unassembled WGS sequence"/>
</dbReference>
<comment type="similarity">
    <text evidence="1">Belongs to the short-chain dehydrogenases/reductases (SDR) family.</text>
</comment>
<dbReference type="RefSeq" id="XP_040710450.1">
    <property type="nucleotide sequence ID" value="XM_040856926.1"/>
</dbReference>
<dbReference type="GO" id="GO:0006633">
    <property type="term" value="P:fatty acid biosynthetic process"/>
    <property type="evidence" value="ECO:0007669"/>
    <property type="project" value="TreeGrafter"/>
</dbReference>
<reference evidence="4 5" key="1">
    <citation type="submission" date="2016-07" db="EMBL/GenBank/DDBJ databases">
        <title>Pervasive Adenine N6-methylation of Active Genes in Fungi.</title>
        <authorList>
            <consortium name="DOE Joint Genome Institute"/>
            <person name="Mondo S.J."/>
            <person name="Dannebaum R.O."/>
            <person name="Kuo R.C."/>
            <person name="Labutti K."/>
            <person name="Haridas S."/>
            <person name="Kuo A."/>
            <person name="Salamov A."/>
            <person name="Ahrendt S.R."/>
            <person name="Lipzen A."/>
            <person name="Sullivan W."/>
            <person name="Andreopoulos W.B."/>
            <person name="Clum A."/>
            <person name="Lindquist E."/>
            <person name="Daum C."/>
            <person name="Ramamoorthy G.K."/>
            <person name="Gryganskyi A."/>
            <person name="Culley D."/>
            <person name="Magnuson J.K."/>
            <person name="James T.Y."/>
            <person name="O'Malley M.A."/>
            <person name="Stajich J.E."/>
            <person name="Spatafora J.W."/>
            <person name="Visel A."/>
            <person name="Grigoriev I.V."/>
        </authorList>
    </citation>
    <scope>NUCLEOTIDE SEQUENCE [LARGE SCALE GENOMIC DNA]</scope>
    <source>
        <strain evidence="4 5">CBS 129021</strain>
    </source>
</reference>
<accession>A0A1Y2DCI6</accession>
<dbReference type="STRING" id="1141098.A0A1Y2DCI6"/>
<sequence>MLSLSGRHCIITGGSRGIGLAIAHRFASEGASITLVGRDQTTLDNAVKELPIPLHQGTPPNHGACAFNVKDSSRWSDMVTFMRDAERKVDVLVNAAGISQNSFMFKTSLHQAKEIVDVNLMGTMYGCQLLLPTMMRQKSGKVNRMFDSFITNNKATPGCIINISSLLATHAGRGAAAYAASKAGVVSLTRALAWEAGRFGIRANVILPGYIETDMTKSMSDDDLKALIPMGRLGKVAEVADAAAFLAKNPYAHNTVLNLDGGLSAT</sequence>
<evidence type="ECO:0000313" key="4">
    <source>
        <dbReference type="EMBL" id="ORY56983.1"/>
    </source>
</evidence>
<dbReference type="InParanoid" id="A0A1Y2DCI6"/>
<dbReference type="PANTHER" id="PTHR42760">
    <property type="entry name" value="SHORT-CHAIN DEHYDROGENASES/REDUCTASES FAMILY MEMBER"/>
    <property type="match status" value="1"/>
</dbReference>